<evidence type="ECO:0000259" key="13">
    <source>
        <dbReference type="PROSITE" id="PS51864"/>
    </source>
</evidence>
<evidence type="ECO:0000256" key="11">
    <source>
        <dbReference type="SAM" id="Phobius"/>
    </source>
</evidence>
<comment type="cofactor">
    <cofactor evidence="9">
        <name>Zn(2+)</name>
        <dbReference type="ChEBI" id="CHEBI:29105"/>
    </cofactor>
    <text evidence="9">Binds 1 zinc ion per subunit.</text>
</comment>
<evidence type="ECO:0000313" key="15">
    <source>
        <dbReference type="Proteomes" id="UP000708208"/>
    </source>
</evidence>
<evidence type="ECO:0000256" key="9">
    <source>
        <dbReference type="PROSITE-ProRule" id="PRU01211"/>
    </source>
</evidence>
<dbReference type="GO" id="GO:0004222">
    <property type="term" value="F:metalloendopeptidase activity"/>
    <property type="evidence" value="ECO:0007669"/>
    <property type="project" value="UniProtKB-UniRule"/>
</dbReference>
<feature type="region of interest" description="Disordered" evidence="10">
    <location>
        <begin position="67"/>
        <end position="87"/>
    </location>
</feature>
<keyword evidence="4 9" id="KW-0378">Hydrolase</keyword>
<evidence type="ECO:0000256" key="6">
    <source>
        <dbReference type="ARBA" id="ARBA00023049"/>
    </source>
</evidence>
<reference evidence="14" key="1">
    <citation type="submission" date="2021-06" db="EMBL/GenBank/DDBJ databases">
        <authorList>
            <person name="Hodson N. C."/>
            <person name="Mongue J. A."/>
            <person name="Jaron S. K."/>
        </authorList>
    </citation>
    <scope>NUCLEOTIDE SEQUENCE</scope>
</reference>
<dbReference type="GO" id="GO:0008270">
    <property type="term" value="F:zinc ion binding"/>
    <property type="evidence" value="ECO:0007669"/>
    <property type="project" value="UniProtKB-UniRule"/>
</dbReference>
<dbReference type="GO" id="GO:0006508">
    <property type="term" value="P:proteolysis"/>
    <property type="evidence" value="ECO:0007669"/>
    <property type="project" value="UniProtKB-KW"/>
</dbReference>
<evidence type="ECO:0000256" key="7">
    <source>
        <dbReference type="ARBA" id="ARBA00023145"/>
    </source>
</evidence>
<evidence type="ECO:0000256" key="1">
    <source>
        <dbReference type="ARBA" id="ARBA00002657"/>
    </source>
</evidence>
<keyword evidence="5 9" id="KW-0862">Zinc</keyword>
<proteinExistence type="predicted"/>
<dbReference type="PROSITE" id="PS51864">
    <property type="entry name" value="ASTACIN"/>
    <property type="match status" value="1"/>
</dbReference>
<dbReference type="InterPro" id="IPR001506">
    <property type="entry name" value="Peptidase_M12A"/>
</dbReference>
<dbReference type="AlphaFoldDB" id="A0A8J2KZD1"/>
<evidence type="ECO:0000256" key="8">
    <source>
        <dbReference type="PROSITE-ProRule" id="PRU01005"/>
    </source>
</evidence>
<dbReference type="Pfam" id="PF01400">
    <property type="entry name" value="Astacin"/>
    <property type="match status" value="1"/>
</dbReference>
<name>A0A8J2KZD1_9HEXA</name>
<dbReference type="InterPro" id="IPR003582">
    <property type="entry name" value="ShKT_dom"/>
</dbReference>
<dbReference type="PANTHER" id="PTHR10127:SF780">
    <property type="entry name" value="METALLOENDOPEPTIDASE"/>
    <property type="match status" value="1"/>
</dbReference>
<dbReference type="InterPro" id="IPR006026">
    <property type="entry name" value="Peptidase_Metallo"/>
</dbReference>
<dbReference type="EMBL" id="CAJVCH010529829">
    <property type="protein sequence ID" value="CAG7823536.1"/>
    <property type="molecule type" value="Genomic_DNA"/>
</dbReference>
<feature type="domain" description="ShKT" evidence="12">
    <location>
        <begin position="313"/>
        <end position="347"/>
    </location>
</feature>
<keyword evidence="11" id="KW-1133">Transmembrane helix</keyword>
<evidence type="ECO:0000256" key="10">
    <source>
        <dbReference type="SAM" id="MobiDB-lite"/>
    </source>
</evidence>
<feature type="binding site" evidence="9">
    <location>
        <position position="141"/>
    </location>
    <ligand>
        <name>Zn(2+)</name>
        <dbReference type="ChEBI" id="CHEBI:29105"/>
        <note>catalytic</note>
    </ligand>
</feature>
<dbReference type="PANTHER" id="PTHR10127">
    <property type="entry name" value="DISCOIDIN, CUB, EGF, LAMININ , AND ZINC METALLOPROTEASE DOMAIN CONTAINING"/>
    <property type="match status" value="1"/>
</dbReference>
<evidence type="ECO:0000256" key="3">
    <source>
        <dbReference type="ARBA" id="ARBA00022723"/>
    </source>
</evidence>
<accession>A0A8J2KZD1</accession>
<keyword evidence="11" id="KW-0472">Membrane</keyword>
<dbReference type="Pfam" id="PF01549">
    <property type="entry name" value="ShK"/>
    <property type="match status" value="2"/>
</dbReference>
<comment type="caution">
    <text evidence="14">The sequence shown here is derived from an EMBL/GenBank/DDBJ whole genome shotgun (WGS) entry which is preliminary data.</text>
</comment>
<sequence>MDPRLKKKFCYFYNFANFGILILFSPLTFGLPIENHDVFLPGEPLNPDEFAAGKVYLANIESGLIQEEPDDPTKELPPKDSQSDQAGSIWNGGMIPYMLAERFGDPGAGCFSMIGKRGGPQTLQVGPDCMKRGSIIHEFLHAAGFAHEHQRKDRDQYIDINYKYIRESLQIQFRLLGKTHNTLTSYDYKSILHYSARADCISPCPLGVKTITPKKDPNAQLGQRKGLSSLDTERTNLLYNCPRPSGPANDASSQASNQVMGWIPIAARNVQNFKGCQDFDDRCSFVDVSTCSRNSTWVNFTCRKTCGYCDSACNDYNMKCDQWSRQNQCLEYPQYMLTFCQKSCGLCT</sequence>
<evidence type="ECO:0000256" key="2">
    <source>
        <dbReference type="ARBA" id="ARBA00022670"/>
    </source>
</evidence>
<dbReference type="SMART" id="SM00254">
    <property type="entry name" value="ShKT"/>
    <property type="match status" value="2"/>
</dbReference>
<keyword evidence="11" id="KW-0812">Transmembrane</keyword>
<evidence type="ECO:0000256" key="5">
    <source>
        <dbReference type="ARBA" id="ARBA00022833"/>
    </source>
</evidence>
<gene>
    <name evidence="14" type="ORF">AFUS01_LOCUS33748</name>
</gene>
<evidence type="ECO:0000256" key="4">
    <source>
        <dbReference type="ARBA" id="ARBA00022801"/>
    </source>
</evidence>
<feature type="binding site" evidence="9">
    <location>
        <position position="147"/>
    </location>
    <ligand>
        <name>Zn(2+)</name>
        <dbReference type="ChEBI" id="CHEBI:29105"/>
        <note>catalytic</note>
    </ligand>
</feature>
<evidence type="ECO:0000313" key="14">
    <source>
        <dbReference type="EMBL" id="CAG7823536.1"/>
    </source>
</evidence>
<keyword evidence="8" id="KW-1015">Disulfide bond</keyword>
<keyword evidence="3 9" id="KW-0479">Metal-binding</keyword>
<feature type="active site" evidence="9">
    <location>
        <position position="138"/>
    </location>
</feature>
<organism evidence="14 15">
    <name type="scientific">Allacma fusca</name>
    <dbReference type="NCBI Taxonomy" id="39272"/>
    <lineage>
        <taxon>Eukaryota</taxon>
        <taxon>Metazoa</taxon>
        <taxon>Ecdysozoa</taxon>
        <taxon>Arthropoda</taxon>
        <taxon>Hexapoda</taxon>
        <taxon>Collembola</taxon>
        <taxon>Symphypleona</taxon>
        <taxon>Sminthuridae</taxon>
        <taxon>Allacma</taxon>
    </lineage>
</organism>
<comment type="function">
    <text evidence="1">Metalloprotease.</text>
</comment>
<keyword evidence="15" id="KW-1185">Reference proteome</keyword>
<dbReference type="PROSITE" id="PS51670">
    <property type="entry name" value="SHKT"/>
    <property type="match status" value="1"/>
</dbReference>
<evidence type="ECO:0008006" key="16">
    <source>
        <dbReference type="Google" id="ProtNLM"/>
    </source>
</evidence>
<dbReference type="OrthoDB" id="291007at2759"/>
<comment type="caution">
    <text evidence="8">Lacks conserved residue(s) required for the propagation of feature annotation.</text>
</comment>
<keyword evidence="7" id="KW-0865">Zymogen</keyword>
<dbReference type="Proteomes" id="UP000708208">
    <property type="component" value="Unassembled WGS sequence"/>
</dbReference>
<feature type="transmembrane region" description="Helical" evidence="11">
    <location>
        <begin position="12"/>
        <end position="31"/>
    </location>
</feature>
<feature type="compositionally biased region" description="Basic and acidic residues" evidence="10">
    <location>
        <begin position="71"/>
        <end position="82"/>
    </location>
</feature>
<protein>
    <recommendedName>
        <fullName evidence="16">Metalloendopeptidase</fullName>
    </recommendedName>
</protein>
<keyword evidence="6 9" id="KW-0482">Metalloprotease</keyword>
<feature type="binding site" evidence="9">
    <location>
        <position position="137"/>
    </location>
    <ligand>
        <name>Zn(2+)</name>
        <dbReference type="ChEBI" id="CHEBI:29105"/>
        <note>catalytic</note>
    </ligand>
</feature>
<evidence type="ECO:0000259" key="12">
    <source>
        <dbReference type="PROSITE" id="PS51670"/>
    </source>
</evidence>
<feature type="domain" description="Peptidase M12A" evidence="13">
    <location>
        <begin position="102"/>
        <end position="242"/>
    </location>
</feature>
<keyword evidence="2 9" id="KW-0645">Protease</keyword>
<feature type="disulfide bond" evidence="8">
    <location>
        <begin position="313"/>
        <end position="347"/>
    </location>
</feature>
<dbReference type="SMART" id="SM00235">
    <property type="entry name" value="ZnMc"/>
    <property type="match status" value="1"/>
</dbReference>